<dbReference type="Proteomes" id="UP000600449">
    <property type="component" value="Unassembled WGS sequence"/>
</dbReference>
<evidence type="ECO:0000313" key="3">
    <source>
        <dbReference type="Proteomes" id="UP000600449"/>
    </source>
</evidence>
<comment type="caution">
    <text evidence="2">The sequence shown here is derived from an EMBL/GenBank/DDBJ whole genome shotgun (WGS) entry which is preliminary data.</text>
</comment>
<dbReference type="AlphaFoldDB" id="A0A917QBT7"/>
<organism evidence="2 3">
    <name type="scientific">Salinarimonas ramus</name>
    <dbReference type="NCBI Taxonomy" id="690164"/>
    <lineage>
        <taxon>Bacteria</taxon>
        <taxon>Pseudomonadati</taxon>
        <taxon>Pseudomonadota</taxon>
        <taxon>Alphaproteobacteria</taxon>
        <taxon>Hyphomicrobiales</taxon>
        <taxon>Salinarimonadaceae</taxon>
        <taxon>Salinarimonas</taxon>
    </lineage>
</organism>
<accession>A0A917QBT7</accession>
<feature type="region of interest" description="Disordered" evidence="1">
    <location>
        <begin position="1"/>
        <end position="43"/>
    </location>
</feature>
<sequence>MAATAAAAAAADVAGSDPGGGGGWPPRFRFGYHRERGPRGPRSLCFRRPGKLLTRRAGALIEVTCDDEET</sequence>
<dbReference type="EMBL" id="BMMF01000009">
    <property type="protein sequence ID" value="GGK42182.1"/>
    <property type="molecule type" value="Genomic_DNA"/>
</dbReference>
<protein>
    <submittedName>
        <fullName evidence="2">Uncharacterized protein</fullName>
    </submittedName>
</protein>
<proteinExistence type="predicted"/>
<gene>
    <name evidence="2" type="ORF">GCM10011322_31640</name>
</gene>
<feature type="compositionally biased region" description="Low complexity" evidence="1">
    <location>
        <begin position="1"/>
        <end position="16"/>
    </location>
</feature>
<evidence type="ECO:0000313" key="2">
    <source>
        <dbReference type="EMBL" id="GGK42182.1"/>
    </source>
</evidence>
<evidence type="ECO:0000256" key="1">
    <source>
        <dbReference type="SAM" id="MobiDB-lite"/>
    </source>
</evidence>
<name>A0A917QBT7_9HYPH</name>
<reference evidence="2 3" key="1">
    <citation type="journal article" date="2014" name="Int. J. Syst. Evol. Microbiol.">
        <title>Complete genome sequence of Corynebacterium casei LMG S-19264T (=DSM 44701T), isolated from a smear-ripened cheese.</title>
        <authorList>
            <consortium name="US DOE Joint Genome Institute (JGI-PGF)"/>
            <person name="Walter F."/>
            <person name="Albersmeier A."/>
            <person name="Kalinowski J."/>
            <person name="Ruckert C."/>
        </authorList>
    </citation>
    <scope>NUCLEOTIDE SEQUENCE [LARGE SCALE GENOMIC DNA]</scope>
    <source>
        <strain evidence="2 3">CGMCC 1.9161</strain>
    </source>
</reference>
<keyword evidence="3" id="KW-1185">Reference proteome</keyword>